<evidence type="ECO:0000256" key="3">
    <source>
        <dbReference type="ARBA" id="ARBA00012856"/>
    </source>
</evidence>
<evidence type="ECO:0000313" key="9">
    <source>
        <dbReference type="EMBL" id="MBC8599473.1"/>
    </source>
</evidence>
<comment type="similarity">
    <text evidence="2 7">Belongs to the dihydrofolate reductase family.</text>
</comment>
<comment type="caution">
    <text evidence="9">The sequence shown here is derived from an EMBL/GenBank/DDBJ whole genome shotgun (WGS) entry which is preliminary data.</text>
</comment>
<dbReference type="PIRSF" id="PIRSF000194">
    <property type="entry name" value="DHFR"/>
    <property type="match status" value="1"/>
</dbReference>
<dbReference type="EC" id="1.5.1.3" evidence="3 7"/>
<evidence type="ECO:0000256" key="2">
    <source>
        <dbReference type="ARBA" id="ARBA00009539"/>
    </source>
</evidence>
<accession>A0ABR7NU01</accession>
<dbReference type="Pfam" id="PF00186">
    <property type="entry name" value="DHFR_1"/>
    <property type="match status" value="1"/>
</dbReference>
<comment type="function">
    <text evidence="7">Key enzyme in folate metabolism. Catalyzes an essential reaction for de novo glycine and purine synthesis, and for DNA precursor synthesis.</text>
</comment>
<dbReference type="PANTHER" id="PTHR48069">
    <property type="entry name" value="DIHYDROFOLATE REDUCTASE"/>
    <property type="match status" value="1"/>
</dbReference>
<evidence type="ECO:0000256" key="7">
    <source>
        <dbReference type="PIRNR" id="PIRNR000194"/>
    </source>
</evidence>
<dbReference type="PROSITE" id="PS51330">
    <property type="entry name" value="DHFR_2"/>
    <property type="match status" value="1"/>
</dbReference>
<dbReference type="CDD" id="cd00209">
    <property type="entry name" value="DHFR"/>
    <property type="match status" value="1"/>
</dbReference>
<dbReference type="PANTHER" id="PTHR48069:SF3">
    <property type="entry name" value="DIHYDROFOLATE REDUCTASE"/>
    <property type="match status" value="1"/>
</dbReference>
<comment type="pathway">
    <text evidence="1 7">Cofactor biosynthesis; tetrahydrofolate biosynthesis; 5,6,7,8-tetrahydrofolate from 7,8-dihydrofolate: step 1/1.</text>
</comment>
<keyword evidence="4 7" id="KW-0554">One-carbon metabolism</keyword>
<reference evidence="9 10" key="1">
    <citation type="submission" date="2020-08" db="EMBL/GenBank/DDBJ databases">
        <title>Genome public.</title>
        <authorList>
            <person name="Liu C."/>
            <person name="Sun Q."/>
        </authorList>
    </citation>
    <scope>NUCLEOTIDE SEQUENCE [LARGE SCALE GENOMIC DNA]</scope>
    <source>
        <strain evidence="9 10">BX10</strain>
    </source>
</reference>
<dbReference type="RefSeq" id="WP_262427705.1">
    <property type="nucleotide sequence ID" value="NZ_JACRTJ010000020.1"/>
</dbReference>
<evidence type="ECO:0000256" key="1">
    <source>
        <dbReference type="ARBA" id="ARBA00004903"/>
    </source>
</evidence>
<dbReference type="Gene3D" id="3.40.430.10">
    <property type="entry name" value="Dihydrofolate Reductase, subunit A"/>
    <property type="match status" value="1"/>
</dbReference>
<evidence type="ECO:0000313" key="10">
    <source>
        <dbReference type="Proteomes" id="UP000647491"/>
    </source>
</evidence>
<protein>
    <recommendedName>
        <fullName evidence="3 7">Dihydrofolate reductase</fullName>
        <ecNumber evidence="3 7">1.5.1.3</ecNumber>
    </recommendedName>
</protein>
<sequence length="172" mass="19960">MNLIVAADKNWAIGNRGRLLVTIPEDQKLFRQETLGKVIVMGRKTMESLPGGQALPGRTNVVLTRNRDYKKKGVTAVHGMDEALSFLKQFPDDDIYIIGGGEIYRQFLPYCRTAHVTRIDYAYEADTHFPDLDQDPDWQVTAESDEQTYFSLCYEFCRYDRKMEEKTYEKKE</sequence>
<dbReference type="InterPro" id="IPR012259">
    <property type="entry name" value="DHFR"/>
</dbReference>
<name>A0ABR7NU01_9FIRM</name>
<keyword evidence="10" id="KW-1185">Reference proteome</keyword>
<evidence type="ECO:0000259" key="8">
    <source>
        <dbReference type="PROSITE" id="PS51330"/>
    </source>
</evidence>
<keyword evidence="6 7" id="KW-0560">Oxidoreductase</keyword>
<dbReference type="InterPro" id="IPR024072">
    <property type="entry name" value="DHFR-like_dom_sf"/>
</dbReference>
<dbReference type="SUPFAM" id="SSF53597">
    <property type="entry name" value="Dihydrofolate reductase-like"/>
    <property type="match status" value="1"/>
</dbReference>
<feature type="domain" description="DHFR" evidence="8">
    <location>
        <begin position="1"/>
        <end position="172"/>
    </location>
</feature>
<evidence type="ECO:0000256" key="6">
    <source>
        <dbReference type="ARBA" id="ARBA00023002"/>
    </source>
</evidence>
<gene>
    <name evidence="9" type="ORF">H8708_09590</name>
</gene>
<comment type="catalytic activity">
    <reaction evidence="7">
        <text>(6S)-5,6,7,8-tetrahydrofolate + NADP(+) = 7,8-dihydrofolate + NADPH + H(+)</text>
        <dbReference type="Rhea" id="RHEA:15009"/>
        <dbReference type="ChEBI" id="CHEBI:15378"/>
        <dbReference type="ChEBI" id="CHEBI:57451"/>
        <dbReference type="ChEBI" id="CHEBI:57453"/>
        <dbReference type="ChEBI" id="CHEBI:57783"/>
        <dbReference type="ChEBI" id="CHEBI:58349"/>
        <dbReference type="EC" id="1.5.1.3"/>
    </reaction>
</comment>
<dbReference type="Proteomes" id="UP000647491">
    <property type="component" value="Unassembled WGS sequence"/>
</dbReference>
<dbReference type="PRINTS" id="PR00070">
    <property type="entry name" value="DHFR"/>
</dbReference>
<keyword evidence="5 7" id="KW-0521">NADP</keyword>
<evidence type="ECO:0000256" key="4">
    <source>
        <dbReference type="ARBA" id="ARBA00022563"/>
    </source>
</evidence>
<dbReference type="InterPro" id="IPR001796">
    <property type="entry name" value="DHFR_dom"/>
</dbReference>
<organism evidence="9 10">
    <name type="scientific">Enterocloster hominis</name>
    <name type="common">ex Liu et al. 2021</name>
    <dbReference type="NCBI Taxonomy" id="2763663"/>
    <lineage>
        <taxon>Bacteria</taxon>
        <taxon>Bacillati</taxon>
        <taxon>Bacillota</taxon>
        <taxon>Clostridia</taxon>
        <taxon>Lachnospirales</taxon>
        <taxon>Lachnospiraceae</taxon>
        <taxon>Enterocloster</taxon>
    </lineage>
</organism>
<evidence type="ECO:0000256" key="5">
    <source>
        <dbReference type="ARBA" id="ARBA00022857"/>
    </source>
</evidence>
<dbReference type="EMBL" id="JACRTJ010000020">
    <property type="protein sequence ID" value="MBC8599473.1"/>
    <property type="molecule type" value="Genomic_DNA"/>
</dbReference>
<proteinExistence type="inferred from homology"/>